<keyword evidence="2" id="KW-1015">Disulfide bond</keyword>
<dbReference type="Gene3D" id="3.40.50.1820">
    <property type="entry name" value="alpha/beta hydrolase"/>
    <property type="match status" value="1"/>
</dbReference>
<dbReference type="Proteomes" id="UP000701801">
    <property type="component" value="Unassembled WGS sequence"/>
</dbReference>
<reference evidence="4" key="1">
    <citation type="submission" date="2021-07" db="EMBL/GenBank/DDBJ databases">
        <authorList>
            <person name="Durling M."/>
        </authorList>
    </citation>
    <scope>NUCLEOTIDE SEQUENCE</scope>
</reference>
<accession>A0A9N9LIP4</accession>
<dbReference type="AlphaFoldDB" id="A0A9N9LIP4"/>
<dbReference type="EMBL" id="CAJVRM010000062">
    <property type="protein sequence ID" value="CAG8973074.1"/>
    <property type="molecule type" value="Genomic_DNA"/>
</dbReference>
<evidence type="ECO:0000313" key="4">
    <source>
        <dbReference type="EMBL" id="CAG8973074.1"/>
    </source>
</evidence>
<protein>
    <recommendedName>
        <fullName evidence="6">Acetylxylan esterase</fullName>
    </recommendedName>
</protein>
<keyword evidence="3" id="KW-0732">Signal</keyword>
<gene>
    <name evidence="4" type="ORF">HYALB_00009378</name>
</gene>
<organism evidence="4 5">
    <name type="scientific">Hymenoscyphus albidus</name>
    <dbReference type="NCBI Taxonomy" id="595503"/>
    <lineage>
        <taxon>Eukaryota</taxon>
        <taxon>Fungi</taxon>
        <taxon>Dikarya</taxon>
        <taxon>Ascomycota</taxon>
        <taxon>Pezizomycotina</taxon>
        <taxon>Leotiomycetes</taxon>
        <taxon>Helotiales</taxon>
        <taxon>Helotiaceae</taxon>
        <taxon>Hymenoscyphus</taxon>
    </lineage>
</organism>
<dbReference type="SUPFAM" id="SSF53474">
    <property type="entry name" value="alpha/beta-Hydrolases"/>
    <property type="match status" value="1"/>
</dbReference>
<evidence type="ECO:0000256" key="2">
    <source>
        <dbReference type="ARBA" id="ARBA00023157"/>
    </source>
</evidence>
<name>A0A9N9LIP4_9HELO</name>
<dbReference type="InterPro" id="IPR000675">
    <property type="entry name" value="Cutinase/axe"/>
</dbReference>
<evidence type="ECO:0008006" key="6">
    <source>
        <dbReference type="Google" id="ProtNLM"/>
    </source>
</evidence>
<dbReference type="OrthoDB" id="2586582at2759"/>
<keyword evidence="5" id="KW-1185">Reference proteome</keyword>
<evidence type="ECO:0000313" key="5">
    <source>
        <dbReference type="Proteomes" id="UP000701801"/>
    </source>
</evidence>
<evidence type="ECO:0000256" key="3">
    <source>
        <dbReference type="SAM" id="SignalP"/>
    </source>
</evidence>
<dbReference type="InterPro" id="IPR029058">
    <property type="entry name" value="AB_hydrolase_fold"/>
</dbReference>
<dbReference type="GO" id="GO:0052689">
    <property type="term" value="F:carboxylic ester hydrolase activity"/>
    <property type="evidence" value="ECO:0007669"/>
    <property type="project" value="UniProtKB-ARBA"/>
</dbReference>
<feature type="signal peptide" evidence="3">
    <location>
        <begin position="1"/>
        <end position="18"/>
    </location>
</feature>
<dbReference type="PANTHER" id="PTHR33630:SF9">
    <property type="entry name" value="CUTINASE 4"/>
    <property type="match status" value="1"/>
</dbReference>
<evidence type="ECO:0000256" key="1">
    <source>
        <dbReference type="ARBA" id="ARBA00022801"/>
    </source>
</evidence>
<dbReference type="SMART" id="SM01110">
    <property type="entry name" value="Cutinase"/>
    <property type="match status" value="1"/>
</dbReference>
<feature type="chain" id="PRO_5040350580" description="Acetylxylan esterase" evidence="3">
    <location>
        <begin position="19"/>
        <end position="218"/>
    </location>
</feature>
<dbReference type="Pfam" id="PF01083">
    <property type="entry name" value="Cutinase"/>
    <property type="match status" value="1"/>
</dbReference>
<dbReference type="PANTHER" id="PTHR33630">
    <property type="entry name" value="CUTINASE RV1984C-RELATED-RELATED"/>
    <property type="match status" value="1"/>
</dbReference>
<comment type="caution">
    <text evidence="4">The sequence shown here is derived from an EMBL/GenBank/DDBJ whole genome shotgun (WGS) entry which is preliminary data.</text>
</comment>
<keyword evidence="1" id="KW-0378">Hydrolase</keyword>
<sequence length="218" mass="23251">MDLIYLLLTLLLTPIIQAGECAANHIIIARASTEQPGPGVIGSLATLITQDFPGTTMESVVYPATLDNYANSSAMGTAAMKKLLTTYVDACPTSKVVLMGYSQGAHVVGDVMCGGGGVQGSATTPPVDAKYGDSVKAMIQMGDPRFVLQKSYNVGTATSDGLFPRQANQTCDKYEEKIQLYCDDGDPFCEKGDTLDVHLGYTKKYNEKARAFVKTKLA</sequence>
<proteinExistence type="predicted"/>